<evidence type="ECO:0000313" key="2">
    <source>
        <dbReference type="Proteomes" id="UP000184476"/>
    </source>
</evidence>
<dbReference type="EMBL" id="FQVL01000002">
    <property type="protein sequence ID" value="SHE70560.1"/>
    <property type="molecule type" value="Genomic_DNA"/>
</dbReference>
<dbReference type="STRING" id="112248.SAMN05444392_102452"/>
<dbReference type="Proteomes" id="UP000184476">
    <property type="component" value="Unassembled WGS sequence"/>
</dbReference>
<sequence>MGHFHRFDDLLYAFYLTIVQADIRTFKNWTLRKMGSSTVITFVPSKFINTYGMKRVKRSGYSGEP</sequence>
<name>A0A1M4VNZ4_9BACL</name>
<gene>
    <name evidence="1" type="ORF">SAMN05444392_102452</name>
</gene>
<dbReference type="AlphaFoldDB" id="A0A1M4VNZ4"/>
<dbReference type="RefSeq" id="WP_073154020.1">
    <property type="nucleotide sequence ID" value="NZ_FQVL01000002.1"/>
</dbReference>
<organism evidence="1 2">
    <name type="scientific">Seinonella peptonophila</name>
    <dbReference type="NCBI Taxonomy" id="112248"/>
    <lineage>
        <taxon>Bacteria</taxon>
        <taxon>Bacillati</taxon>
        <taxon>Bacillota</taxon>
        <taxon>Bacilli</taxon>
        <taxon>Bacillales</taxon>
        <taxon>Thermoactinomycetaceae</taxon>
        <taxon>Seinonella</taxon>
    </lineage>
</organism>
<reference evidence="1 2" key="1">
    <citation type="submission" date="2016-11" db="EMBL/GenBank/DDBJ databases">
        <authorList>
            <person name="Jaros S."/>
            <person name="Januszkiewicz K."/>
            <person name="Wedrychowicz H."/>
        </authorList>
    </citation>
    <scope>NUCLEOTIDE SEQUENCE [LARGE SCALE GENOMIC DNA]</scope>
    <source>
        <strain evidence="1 2">DSM 44666</strain>
    </source>
</reference>
<evidence type="ECO:0000313" key="1">
    <source>
        <dbReference type="EMBL" id="SHE70560.1"/>
    </source>
</evidence>
<accession>A0A1M4VNZ4</accession>
<proteinExistence type="predicted"/>
<keyword evidence="2" id="KW-1185">Reference proteome</keyword>
<protein>
    <submittedName>
        <fullName evidence="1">Uncharacterized protein</fullName>
    </submittedName>
</protein>